<feature type="transmembrane region" description="Helical" evidence="1">
    <location>
        <begin position="67"/>
        <end position="86"/>
    </location>
</feature>
<dbReference type="EMBL" id="DVMO01000130">
    <property type="protein sequence ID" value="HIU28392.1"/>
    <property type="molecule type" value="Genomic_DNA"/>
</dbReference>
<reference evidence="2" key="1">
    <citation type="submission" date="2020-10" db="EMBL/GenBank/DDBJ databases">
        <authorList>
            <person name="Gilroy R."/>
        </authorList>
    </citation>
    <scope>NUCLEOTIDE SEQUENCE</scope>
    <source>
        <strain evidence="2">11300</strain>
    </source>
</reference>
<protein>
    <submittedName>
        <fullName evidence="2">Conjugal transfer protein TraX</fullName>
    </submittedName>
</protein>
<gene>
    <name evidence="2" type="ORF">IAD16_08440</name>
</gene>
<dbReference type="Pfam" id="PF05857">
    <property type="entry name" value="TraX"/>
    <property type="match status" value="1"/>
</dbReference>
<feature type="transmembrane region" description="Helical" evidence="1">
    <location>
        <begin position="98"/>
        <end position="117"/>
    </location>
</feature>
<keyword evidence="1" id="KW-1133">Transmembrane helix</keyword>
<organism evidence="2 3">
    <name type="scientific">Candidatus Fimisoma avicola</name>
    <dbReference type="NCBI Taxonomy" id="2840826"/>
    <lineage>
        <taxon>Bacteria</taxon>
        <taxon>Bacillati</taxon>
        <taxon>Bacillota</taxon>
        <taxon>Clostridia</taxon>
        <taxon>Eubacteriales</taxon>
        <taxon>Candidatus Fimisoma</taxon>
    </lineage>
</organism>
<dbReference type="AlphaFoldDB" id="A0A9D1I608"/>
<feature type="transmembrane region" description="Helical" evidence="1">
    <location>
        <begin position="192"/>
        <end position="215"/>
    </location>
</feature>
<keyword evidence="1" id="KW-0472">Membrane</keyword>
<dbReference type="Proteomes" id="UP000824091">
    <property type="component" value="Unassembled WGS sequence"/>
</dbReference>
<proteinExistence type="predicted"/>
<keyword evidence="1" id="KW-0812">Transmembrane</keyword>
<evidence type="ECO:0000313" key="3">
    <source>
        <dbReference type="Proteomes" id="UP000824091"/>
    </source>
</evidence>
<feature type="transmembrane region" description="Helical" evidence="1">
    <location>
        <begin position="36"/>
        <end position="55"/>
    </location>
</feature>
<evidence type="ECO:0000313" key="2">
    <source>
        <dbReference type="EMBL" id="HIU28392.1"/>
    </source>
</evidence>
<feature type="transmembrane region" description="Helical" evidence="1">
    <location>
        <begin position="123"/>
        <end position="145"/>
    </location>
</feature>
<feature type="transmembrane region" description="Helical" evidence="1">
    <location>
        <begin position="227"/>
        <end position="246"/>
    </location>
</feature>
<reference evidence="2" key="2">
    <citation type="journal article" date="2021" name="PeerJ">
        <title>Extensive microbial diversity within the chicken gut microbiome revealed by metagenomics and culture.</title>
        <authorList>
            <person name="Gilroy R."/>
            <person name="Ravi A."/>
            <person name="Getino M."/>
            <person name="Pursley I."/>
            <person name="Horton D.L."/>
            <person name="Alikhan N.F."/>
            <person name="Baker D."/>
            <person name="Gharbi K."/>
            <person name="Hall N."/>
            <person name="Watson M."/>
            <person name="Adriaenssens E.M."/>
            <person name="Foster-Nyarko E."/>
            <person name="Jarju S."/>
            <person name="Secka A."/>
            <person name="Antonio M."/>
            <person name="Oren A."/>
            <person name="Chaudhuri R.R."/>
            <person name="La Ragione R."/>
            <person name="Hildebrand F."/>
            <person name="Pallen M.J."/>
        </authorList>
    </citation>
    <scope>NUCLEOTIDE SEQUENCE</scope>
    <source>
        <strain evidence="2">11300</strain>
    </source>
</reference>
<evidence type="ECO:0000256" key="1">
    <source>
        <dbReference type="SAM" id="Phobius"/>
    </source>
</evidence>
<accession>A0A9D1I608</accession>
<comment type="caution">
    <text evidence="2">The sequence shown here is derived from an EMBL/GenBank/DDBJ whole genome shotgun (WGS) entry which is preliminary data.</text>
</comment>
<sequence length="247" mass="28000">MDTRPLNRDVIKYIAMAAMTLNHVARVFLTTGTVMYEVFIYIGYFTAPVMCYFLVEGCHYTRSKLKYGLRLLLFSALSELPFCMAFSEAFAGTDGIAYCGMNMIFTLFLCFCMVWALEDIENVLLKVLIVFGAFYLSGYSDWSYVAPMFTLMFQWAGKDEEKVKGAFVAAVLLQGLYRFMAVYGIYPLAESLIYALENMAGPALAGVAIVFGYNGRRMEKGRNFSKWFFYIYYPAHLALIGAIRLLG</sequence>
<dbReference type="InterPro" id="IPR008875">
    <property type="entry name" value="TraX"/>
</dbReference>
<name>A0A9D1I608_9FIRM</name>